<evidence type="ECO:0000313" key="2">
    <source>
        <dbReference type="Proteomes" id="UP000886501"/>
    </source>
</evidence>
<dbReference type="Proteomes" id="UP000886501">
    <property type="component" value="Unassembled WGS sequence"/>
</dbReference>
<proteinExistence type="predicted"/>
<sequence>MSFYKSLDAIVDPSSVDEIGRIGKDLSAIHSTILVGFAGFTVLIYDHLITFADEIEYIWQTFKGPFVYLFLINRYLIPLGFIVNLYAYLSDWNYEDKFDPGRGCARYVRYEGSMTVIGINIVGLMMLLRIRALYNKNSTVVLPVAALLALEFGINAWLLSHGIPVQHTGPRYPCTMVFEAKLTKIAAASAWLPLLYDTVVMALTIYKAFQARSLPGHFRSPILQTVLAGGMIYYSSLQGIHGGLYPAVHALPTFSLTVAMMSRITIDLKKRAQEHIYYNLPRHAVVGNEDGPYCYQLSHIRFRDIITGWKSTPRNIRMPHRSAWKWSLGNLDMVSIAREVTVDEISEPIRDQDGDPGSPPYTSRTPSSFRSGLT</sequence>
<protein>
    <submittedName>
        <fullName evidence="1">Uncharacterized protein</fullName>
    </submittedName>
</protein>
<reference evidence="1" key="2">
    <citation type="journal article" date="2020" name="Nat. Commun.">
        <title>Large-scale genome sequencing of mycorrhizal fungi provides insights into the early evolution of symbiotic traits.</title>
        <authorList>
            <person name="Miyauchi S."/>
            <person name="Kiss E."/>
            <person name="Kuo A."/>
            <person name="Drula E."/>
            <person name="Kohler A."/>
            <person name="Sanchez-Garcia M."/>
            <person name="Morin E."/>
            <person name="Andreopoulos B."/>
            <person name="Barry K.W."/>
            <person name="Bonito G."/>
            <person name="Buee M."/>
            <person name="Carver A."/>
            <person name="Chen C."/>
            <person name="Cichocki N."/>
            <person name="Clum A."/>
            <person name="Culley D."/>
            <person name="Crous P.W."/>
            <person name="Fauchery L."/>
            <person name="Girlanda M."/>
            <person name="Hayes R.D."/>
            <person name="Keri Z."/>
            <person name="LaButti K."/>
            <person name="Lipzen A."/>
            <person name="Lombard V."/>
            <person name="Magnuson J."/>
            <person name="Maillard F."/>
            <person name="Murat C."/>
            <person name="Nolan M."/>
            <person name="Ohm R.A."/>
            <person name="Pangilinan J."/>
            <person name="Pereira M.F."/>
            <person name="Perotto S."/>
            <person name="Peter M."/>
            <person name="Pfister S."/>
            <person name="Riley R."/>
            <person name="Sitrit Y."/>
            <person name="Stielow J.B."/>
            <person name="Szollosi G."/>
            <person name="Zifcakova L."/>
            <person name="Stursova M."/>
            <person name="Spatafora J.W."/>
            <person name="Tedersoo L."/>
            <person name="Vaario L.M."/>
            <person name="Yamada A."/>
            <person name="Yan M."/>
            <person name="Wang P."/>
            <person name="Xu J."/>
            <person name="Bruns T."/>
            <person name="Baldrian P."/>
            <person name="Vilgalys R."/>
            <person name="Dunand C."/>
            <person name="Henrissat B."/>
            <person name="Grigoriev I.V."/>
            <person name="Hibbett D."/>
            <person name="Nagy L.G."/>
            <person name="Martin F.M."/>
        </authorList>
    </citation>
    <scope>NUCLEOTIDE SEQUENCE</scope>
    <source>
        <strain evidence="1">P2</strain>
    </source>
</reference>
<accession>A0ACB6ZQ65</accession>
<dbReference type="EMBL" id="MU117974">
    <property type="protein sequence ID" value="KAF9651652.1"/>
    <property type="molecule type" value="Genomic_DNA"/>
</dbReference>
<gene>
    <name evidence="1" type="ORF">BDM02DRAFT_3184398</name>
</gene>
<evidence type="ECO:0000313" key="1">
    <source>
        <dbReference type="EMBL" id="KAF9651652.1"/>
    </source>
</evidence>
<reference evidence="1" key="1">
    <citation type="submission" date="2019-10" db="EMBL/GenBank/DDBJ databases">
        <authorList>
            <consortium name="DOE Joint Genome Institute"/>
            <person name="Kuo A."/>
            <person name="Miyauchi S."/>
            <person name="Kiss E."/>
            <person name="Drula E."/>
            <person name="Kohler A."/>
            <person name="Sanchez-Garcia M."/>
            <person name="Andreopoulos B."/>
            <person name="Barry K.W."/>
            <person name="Bonito G."/>
            <person name="Buee M."/>
            <person name="Carver A."/>
            <person name="Chen C."/>
            <person name="Cichocki N."/>
            <person name="Clum A."/>
            <person name="Culley D."/>
            <person name="Crous P.W."/>
            <person name="Fauchery L."/>
            <person name="Girlanda M."/>
            <person name="Hayes R."/>
            <person name="Keri Z."/>
            <person name="Labutti K."/>
            <person name="Lipzen A."/>
            <person name="Lombard V."/>
            <person name="Magnuson J."/>
            <person name="Maillard F."/>
            <person name="Morin E."/>
            <person name="Murat C."/>
            <person name="Nolan M."/>
            <person name="Ohm R."/>
            <person name="Pangilinan J."/>
            <person name="Pereira M."/>
            <person name="Perotto S."/>
            <person name="Peter M."/>
            <person name="Riley R."/>
            <person name="Sitrit Y."/>
            <person name="Stielow B."/>
            <person name="Szollosi G."/>
            <person name="Zifcakova L."/>
            <person name="Stursova M."/>
            <person name="Spatafora J.W."/>
            <person name="Tedersoo L."/>
            <person name="Vaario L.-M."/>
            <person name="Yamada A."/>
            <person name="Yan M."/>
            <person name="Wang P."/>
            <person name="Xu J."/>
            <person name="Bruns T."/>
            <person name="Baldrian P."/>
            <person name="Vilgalys R."/>
            <person name="Henrissat B."/>
            <person name="Grigoriev I.V."/>
            <person name="Hibbett D."/>
            <person name="Nagy L.G."/>
            <person name="Martin F.M."/>
        </authorList>
    </citation>
    <scope>NUCLEOTIDE SEQUENCE</scope>
    <source>
        <strain evidence="1">P2</strain>
    </source>
</reference>
<organism evidence="1 2">
    <name type="scientific">Thelephora ganbajun</name>
    <name type="common">Ganba fungus</name>
    <dbReference type="NCBI Taxonomy" id="370292"/>
    <lineage>
        <taxon>Eukaryota</taxon>
        <taxon>Fungi</taxon>
        <taxon>Dikarya</taxon>
        <taxon>Basidiomycota</taxon>
        <taxon>Agaricomycotina</taxon>
        <taxon>Agaricomycetes</taxon>
        <taxon>Thelephorales</taxon>
        <taxon>Thelephoraceae</taxon>
        <taxon>Thelephora</taxon>
    </lineage>
</organism>
<keyword evidence="2" id="KW-1185">Reference proteome</keyword>
<name>A0ACB6ZQ65_THEGA</name>
<comment type="caution">
    <text evidence="1">The sequence shown here is derived from an EMBL/GenBank/DDBJ whole genome shotgun (WGS) entry which is preliminary data.</text>
</comment>